<proteinExistence type="predicted"/>
<dbReference type="EMBL" id="GGEC01005483">
    <property type="protein sequence ID" value="MBW85966.1"/>
    <property type="molecule type" value="Transcribed_RNA"/>
</dbReference>
<protein>
    <submittedName>
        <fullName evidence="1">Uncharacterized protein</fullName>
    </submittedName>
</protein>
<evidence type="ECO:0000313" key="1">
    <source>
        <dbReference type="EMBL" id="MBW85966.1"/>
    </source>
</evidence>
<reference evidence="1" key="1">
    <citation type="submission" date="2018-02" db="EMBL/GenBank/DDBJ databases">
        <title>Rhizophora mucronata_Transcriptome.</title>
        <authorList>
            <person name="Meera S.P."/>
            <person name="Sreeshan A."/>
            <person name="Augustine A."/>
        </authorList>
    </citation>
    <scope>NUCLEOTIDE SEQUENCE</scope>
    <source>
        <tissue evidence="1">Leaf</tissue>
    </source>
</reference>
<dbReference type="AlphaFoldDB" id="A0A2P2IXL3"/>
<organism evidence="1">
    <name type="scientific">Rhizophora mucronata</name>
    <name type="common">Asiatic mangrove</name>
    <dbReference type="NCBI Taxonomy" id="61149"/>
    <lineage>
        <taxon>Eukaryota</taxon>
        <taxon>Viridiplantae</taxon>
        <taxon>Streptophyta</taxon>
        <taxon>Embryophyta</taxon>
        <taxon>Tracheophyta</taxon>
        <taxon>Spermatophyta</taxon>
        <taxon>Magnoliopsida</taxon>
        <taxon>eudicotyledons</taxon>
        <taxon>Gunneridae</taxon>
        <taxon>Pentapetalae</taxon>
        <taxon>rosids</taxon>
        <taxon>fabids</taxon>
        <taxon>Malpighiales</taxon>
        <taxon>Rhizophoraceae</taxon>
        <taxon>Rhizophora</taxon>
    </lineage>
</organism>
<name>A0A2P2IXL3_RHIMU</name>
<accession>A0A2P2IXL3</accession>
<sequence>MFQAIITSTSLECANFIKGIKSCFYVNVTNSQALVAAMVSHCCG</sequence>